<evidence type="ECO:0000313" key="6">
    <source>
        <dbReference type="Proteomes" id="UP000241890"/>
    </source>
</evidence>
<comment type="caution">
    <text evidence="5">The sequence shown here is derived from an EMBL/GenBank/DDBJ whole genome shotgun (WGS) entry which is preliminary data.</text>
</comment>
<keyword evidence="4" id="KW-1133">Transmembrane helix</keyword>
<dbReference type="GO" id="GO:0015078">
    <property type="term" value="F:proton transmembrane transporter activity"/>
    <property type="evidence" value="ECO:0007669"/>
    <property type="project" value="InterPro"/>
</dbReference>
<accession>A0A2R5GY47</accession>
<dbReference type="OrthoDB" id="46165at2759"/>
<proteinExistence type="inferred from homology"/>
<keyword evidence="3" id="KW-0406">Ion transport</keyword>
<evidence type="ECO:0000256" key="2">
    <source>
        <dbReference type="ARBA" id="ARBA00022448"/>
    </source>
</evidence>
<sequence length="179" mass="17620">MSAAIGAALAIALSATGSAVGSAFGGQVAIVQRSSGGSMSAFIPIVMAGVVGIYGLITSVCIAAQAACTTHDEEAGSRLLGAGLAMGIPGLVSGCAIGLFCHYLLANINTGAGGPTPPGYARVQDSDEGVESSSTIRKPQIGLDPQALVSTPVILVLIFIEALALYGLIASLVLTGKSC</sequence>
<dbReference type="InParanoid" id="A0A2R5GY47"/>
<dbReference type="EMBL" id="BEYU01000211">
    <property type="protein sequence ID" value="GBG34728.1"/>
    <property type="molecule type" value="Genomic_DNA"/>
</dbReference>
<dbReference type="Proteomes" id="UP000241890">
    <property type="component" value="Unassembled WGS sequence"/>
</dbReference>
<dbReference type="PANTHER" id="PTHR10263">
    <property type="entry name" value="V-TYPE PROTON ATPASE PROTEOLIPID SUBUNIT"/>
    <property type="match status" value="1"/>
</dbReference>
<keyword evidence="2" id="KW-0813">Transport</keyword>
<keyword evidence="4" id="KW-0472">Membrane</keyword>
<reference evidence="5 6" key="1">
    <citation type="submission" date="2017-12" db="EMBL/GenBank/DDBJ databases">
        <title>Sequencing, de novo assembly and annotation of complete genome of a new Thraustochytrid species, strain FCC1311.</title>
        <authorList>
            <person name="Sedici K."/>
            <person name="Godart F."/>
            <person name="Aiese Cigliano R."/>
            <person name="Sanseverino W."/>
            <person name="Barakat M."/>
            <person name="Ortet P."/>
            <person name="Marechal E."/>
            <person name="Cagnac O."/>
            <person name="Amato A."/>
        </authorList>
    </citation>
    <scope>NUCLEOTIDE SEQUENCE [LARGE SCALE GENOMIC DNA]</scope>
</reference>
<evidence type="ECO:0000256" key="3">
    <source>
        <dbReference type="ARBA" id="ARBA00023065"/>
    </source>
</evidence>
<organism evidence="5 6">
    <name type="scientific">Hondaea fermentalgiana</name>
    <dbReference type="NCBI Taxonomy" id="2315210"/>
    <lineage>
        <taxon>Eukaryota</taxon>
        <taxon>Sar</taxon>
        <taxon>Stramenopiles</taxon>
        <taxon>Bigyra</taxon>
        <taxon>Labyrinthulomycetes</taxon>
        <taxon>Thraustochytrida</taxon>
        <taxon>Thraustochytriidae</taxon>
        <taxon>Hondaea</taxon>
    </lineage>
</organism>
<dbReference type="AlphaFoldDB" id="A0A2R5GY47"/>
<protein>
    <submittedName>
        <fullName evidence="5">V-type proton ATPase 16 kDa proteolipid subunit</fullName>
    </submittedName>
</protein>
<dbReference type="GO" id="GO:0033177">
    <property type="term" value="C:proton-transporting two-sector ATPase complex, proton-transporting domain"/>
    <property type="evidence" value="ECO:0007669"/>
    <property type="project" value="InterPro"/>
</dbReference>
<feature type="transmembrane region" description="Helical" evidence="4">
    <location>
        <begin position="41"/>
        <end position="67"/>
    </location>
</feature>
<dbReference type="InterPro" id="IPR035921">
    <property type="entry name" value="F/V-ATP_Csub_sf"/>
</dbReference>
<keyword evidence="4" id="KW-0812">Transmembrane</keyword>
<feature type="transmembrane region" description="Helical" evidence="4">
    <location>
        <begin position="79"/>
        <end position="105"/>
    </location>
</feature>
<dbReference type="Gene3D" id="1.20.120.610">
    <property type="entry name" value="lithium bound rotor ring of v- atpase"/>
    <property type="match status" value="1"/>
</dbReference>
<evidence type="ECO:0000313" key="5">
    <source>
        <dbReference type="EMBL" id="GBG34728.1"/>
    </source>
</evidence>
<comment type="similarity">
    <text evidence="1">Belongs to the V-ATPase proteolipid subunit family.</text>
</comment>
<evidence type="ECO:0000256" key="1">
    <source>
        <dbReference type="ARBA" id="ARBA00007296"/>
    </source>
</evidence>
<keyword evidence="6" id="KW-1185">Reference proteome</keyword>
<evidence type="ECO:0000256" key="4">
    <source>
        <dbReference type="SAM" id="Phobius"/>
    </source>
</evidence>
<feature type="transmembrane region" description="Helical" evidence="4">
    <location>
        <begin position="153"/>
        <end position="174"/>
    </location>
</feature>
<name>A0A2R5GY47_9STRA</name>
<gene>
    <name evidence="5" type="ORF">FCC1311_109502</name>
</gene>